<dbReference type="Proteomes" id="UP001230328">
    <property type="component" value="Unassembled WGS sequence"/>
</dbReference>
<evidence type="ECO:0008006" key="3">
    <source>
        <dbReference type="Google" id="ProtNLM"/>
    </source>
</evidence>
<evidence type="ECO:0000313" key="1">
    <source>
        <dbReference type="EMBL" id="MDQ1031658.1"/>
    </source>
</evidence>
<dbReference type="EMBL" id="JAUSZI010000002">
    <property type="protein sequence ID" value="MDQ1031658.1"/>
    <property type="molecule type" value="Genomic_DNA"/>
</dbReference>
<keyword evidence="2" id="KW-1185">Reference proteome</keyword>
<protein>
    <recommendedName>
        <fullName evidence="3">Serine hydrolase</fullName>
    </recommendedName>
</protein>
<reference evidence="1 2" key="1">
    <citation type="submission" date="2023-07" db="EMBL/GenBank/DDBJ databases">
        <title>Comparative genomics of wheat-associated soil bacteria to identify genetic determinants of phenazine resistance.</title>
        <authorList>
            <person name="Mouncey N."/>
        </authorList>
    </citation>
    <scope>NUCLEOTIDE SEQUENCE [LARGE SCALE GENOMIC DNA]</scope>
    <source>
        <strain evidence="1 2">V2I4</strain>
    </source>
</reference>
<organism evidence="1 2">
    <name type="scientific">Streptomyces umbrinus</name>
    <dbReference type="NCBI Taxonomy" id="67370"/>
    <lineage>
        <taxon>Bacteria</taxon>
        <taxon>Bacillati</taxon>
        <taxon>Actinomycetota</taxon>
        <taxon>Actinomycetes</taxon>
        <taxon>Kitasatosporales</taxon>
        <taxon>Streptomycetaceae</taxon>
        <taxon>Streptomyces</taxon>
        <taxon>Streptomyces phaeochromogenes group</taxon>
    </lineage>
</organism>
<dbReference type="InterPro" id="IPR012338">
    <property type="entry name" value="Beta-lactam/transpept-like"/>
</dbReference>
<gene>
    <name evidence="1" type="ORF">QF035_009240</name>
</gene>
<comment type="caution">
    <text evidence="1">The sequence shown here is derived from an EMBL/GenBank/DDBJ whole genome shotgun (WGS) entry which is preliminary data.</text>
</comment>
<dbReference type="Gene3D" id="3.40.710.10">
    <property type="entry name" value="DD-peptidase/beta-lactamase superfamily"/>
    <property type="match status" value="1"/>
</dbReference>
<evidence type="ECO:0000313" key="2">
    <source>
        <dbReference type="Proteomes" id="UP001230328"/>
    </source>
</evidence>
<dbReference type="SUPFAM" id="SSF56601">
    <property type="entry name" value="beta-lactamase/transpeptidase-like"/>
    <property type="match status" value="1"/>
</dbReference>
<name>A0ABU0T7I9_9ACTN</name>
<proteinExistence type="predicted"/>
<accession>A0ABU0T7I9</accession>
<sequence>MQNALNGFMNGLSGADRTALERVALTVVALEGTDERAWAGHRQNEVHFSGSLVKLLAMYAAHTLRFFSRQLLLEQQPSSSDAFFLALSSDFDHQITTATPSTITAQHGSDATKIVPAYRTVLDPQLDATGRPIDVEFTFDYRTQLRGMLLQQQNPGAAASIHGVAFGFMNAKAGDDGFFRKPTQQGIWLAGDYLGQWTPVRIASTNDGQVAQATTAVDMARLVTRMFDGSLESGSPTDLVQMLLGGGRSWFHRELLWPNGGLSATHAKIGIGPLKPNSAGVVEKVVSEALKVHDNNRNLDFVVVWQNLKVPADPTRAELERVSRMVEATISGFQPTA</sequence>